<reference evidence="1 2" key="1">
    <citation type="submission" date="2024-01" db="EMBL/GenBank/DDBJ databases">
        <title>The genome of the rayed Mediterranean limpet Patella caerulea (Linnaeus, 1758).</title>
        <authorList>
            <person name="Anh-Thu Weber A."/>
            <person name="Halstead-Nussloch G."/>
        </authorList>
    </citation>
    <scope>NUCLEOTIDE SEQUENCE [LARGE SCALE GENOMIC DNA]</scope>
    <source>
        <strain evidence="1">AATW-2023a</strain>
        <tissue evidence="1">Whole specimen</tissue>
    </source>
</reference>
<gene>
    <name evidence="1" type="ORF">SNE40_010611</name>
</gene>
<name>A0AAN8JYL7_PATCE</name>
<keyword evidence="2" id="KW-1185">Reference proteome</keyword>
<protein>
    <submittedName>
        <fullName evidence="1">Uncharacterized protein</fullName>
    </submittedName>
</protein>
<evidence type="ECO:0000313" key="1">
    <source>
        <dbReference type="EMBL" id="KAK6183063.1"/>
    </source>
</evidence>
<organism evidence="1 2">
    <name type="scientific">Patella caerulea</name>
    <name type="common">Rayed Mediterranean limpet</name>
    <dbReference type="NCBI Taxonomy" id="87958"/>
    <lineage>
        <taxon>Eukaryota</taxon>
        <taxon>Metazoa</taxon>
        <taxon>Spiralia</taxon>
        <taxon>Lophotrochozoa</taxon>
        <taxon>Mollusca</taxon>
        <taxon>Gastropoda</taxon>
        <taxon>Patellogastropoda</taxon>
        <taxon>Patelloidea</taxon>
        <taxon>Patellidae</taxon>
        <taxon>Patella</taxon>
    </lineage>
</organism>
<proteinExistence type="predicted"/>
<comment type="caution">
    <text evidence="1">The sequence shown here is derived from an EMBL/GenBank/DDBJ whole genome shotgun (WGS) entry which is preliminary data.</text>
</comment>
<sequence>MLEWKRFLRCAVSGEINKGCCRHNICNLITGVRLSVTKMEDISVMLQGKRLKMENTCYATGEKYHEFQESICIDLSGL</sequence>
<dbReference type="EMBL" id="JAZGQO010000007">
    <property type="protein sequence ID" value="KAK6183063.1"/>
    <property type="molecule type" value="Genomic_DNA"/>
</dbReference>
<dbReference type="Proteomes" id="UP001347796">
    <property type="component" value="Unassembled WGS sequence"/>
</dbReference>
<evidence type="ECO:0000313" key="2">
    <source>
        <dbReference type="Proteomes" id="UP001347796"/>
    </source>
</evidence>
<accession>A0AAN8JYL7</accession>
<dbReference type="AlphaFoldDB" id="A0AAN8JYL7"/>